<accession>W2MRT1</accession>
<protein>
    <submittedName>
        <fullName evidence="1">Uncharacterized protein</fullName>
    </submittedName>
</protein>
<evidence type="ECO:0000313" key="1">
    <source>
        <dbReference type="EMBL" id="ETM39087.1"/>
    </source>
</evidence>
<organism evidence="1">
    <name type="scientific">Phytophthora nicotianae</name>
    <name type="common">Potato buckeye rot agent</name>
    <name type="synonym">Phytophthora parasitica</name>
    <dbReference type="NCBI Taxonomy" id="4792"/>
    <lineage>
        <taxon>Eukaryota</taxon>
        <taxon>Sar</taxon>
        <taxon>Stramenopiles</taxon>
        <taxon>Oomycota</taxon>
        <taxon>Peronosporomycetes</taxon>
        <taxon>Peronosporales</taxon>
        <taxon>Peronosporaceae</taxon>
        <taxon>Phytophthora</taxon>
    </lineage>
</organism>
<dbReference type="VEuPathDB" id="FungiDB:PPTG_17717"/>
<reference evidence="1" key="1">
    <citation type="submission" date="2013-11" db="EMBL/GenBank/DDBJ databases">
        <title>The Genome Sequence of Phytophthora parasitica IAC_01/95.</title>
        <authorList>
            <consortium name="The Broad Institute Genomics Platform"/>
            <person name="Russ C."/>
            <person name="Tyler B."/>
            <person name="Panabieres F."/>
            <person name="Shan W."/>
            <person name="Tripathy S."/>
            <person name="Grunwald N."/>
            <person name="Machado M."/>
            <person name="Johnson C.S."/>
            <person name="Arredondo F."/>
            <person name="Hong C."/>
            <person name="Coffey M."/>
            <person name="Young S.K."/>
            <person name="Zeng Q."/>
            <person name="Gargeya S."/>
            <person name="Fitzgerald M."/>
            <person name="Abouelleil A."/>
            <person name="Alvarado L."/>
            <person name="Chapman S.B."/>
            <person name="Gainer-Dewar J."/>
            <person name="Goldberg J."/>
            <person name="Griggs A."/>
            <person name="Gujja S."/>
            <person name="Hansen M."/>
            <person name="Howarth C."/>
            <person name="Imamovic A."/>
            <person name="Ireland A."/>
            <person name="Larimer J."/>
            <person name="McCowan C."/>
            <person name="Murphy C."/>
            <person name="Pearson M."/>
            <person name="Poon T.W."/>
            <person name="Priest M."/>
            <person name="Roberts A."/>
            <person name="Saif S."/>
            <person name="Shea T."/>
            <person name="Sykes S."/>
            <person name="Wortman J."/>
            <person name="Nusbaum C."/>
            <person name="Birren B."/>
        </authorList>
    </citation>
    <scope>NUCLEOTIDE SEQUENCE [LARGE SCALE GENOMIC DNA]</scope>
    <source>
        <strain evidence="1">IAC_01/95</strain>
    </source>
</reference>
<sequence length="74" mass="8157">MSAVLATMLSRLYATDPMSVGEFLNPPDENTTADEFTDDDSVDIEEDLELEAIIKHLMWIAKLLVRANATGVSD</sequence>
<proteinExistence type="predicted"/>
<dbReference type="Proteomes" id="UP000054532">
    <property type="component" value="Unassembled WGS sequence"/>
</dbReference>
<name>W2MRT1_PHYNI</name>
<gene>
    <name evidence="1" type="ORF">L914_14722</name>
</gene>
<dbReference type="AlphaFoldDB" id="W2MRT1"/>
<dbReference type="EMBL" id="KI694729">
    <property type="protein sequence ID" value="ETM39087.1"/>
    <property type="molecule type" value="Genomic_DNA"/>
</dbReference>